<gene>
    <name evidence="3" type="ORF">ASNO1_74000</name>
</gene>
<keyword evidence="2" id="KW-0732">Signal</keyword>
<name>A0ABQ6R5J3_9BACT</name>
<feature type="chain" id="PRO_5045556352" evidence="2">
    <location>
        <begin position="20"/>
        <end position="215"/>
    </location>
</feature>
<dbReference type="Proteomes" id="UP001342631">
    <property type="component" value="Unassembled WGS sequence"/>
</dbReference>
<feature type="compositionally biased region" description="Pro residues" evidence="1">
    <location>
        <begin position="23"/>
        <end position="50"/>
    </location>
</feature>
<evidence type="ECO:0000313" key="3">
    <source>
        <dbReference type="EMBL" id="GMU11146.1"/>
    </source>
</evidence>
<feature type="region of interest" description="Disordered" evidence="1">
    <location>
        <begin position="21"/>
        <end position="80"/>
    </location>
</feature>
<feature type="compositionally biased region" description="Low complexity" evidence="1">
    <location>
        <begin position="51"/>
        <end position="66"/>
    </location>
</feature>
<reference evidence="3 4" key="1">
    <citation type="journal article" date="2024" name="Arch. Microbiol.">
        <title>Corallococcus caeni sp. nov., a novel myxobacterium isolated from activated sludge.</title>
        <authorList>
            <person name="Tomita S."/>
            <person name="Nakai R."/>
            <person name="Kuroda K."/>
            <person name="Kurashita H."/>
            <person name="Hatamoto M."/>
            <person name="Yamaguchi T."/>
            <person name="Narihiro T."/>
        </authorList>
    </citation>
    <scope>NUCLEOTIDE SEQUENCE [LARGE SCALE GENOMIC DNA]</scope>
    <source>
        <strain evidence="3 4">NO1</strain>
    </source>
</reference>
<accession>A0ABQ6R5J3</accession>
<dbReference type="PROSITE" id="PS51257">
    <property type="entry name" value="PROKAR_LIPOPROTEIN"/>
    <property type="match status" value="1"/>
</dbReference>
<feature type="compositionally biased region" description="Pro residues" evidence="1">
    <location>
        <begin position="71"/>
        <end position="80"/>
    </location>
</feature>
<sequence length="215" mass="23026">MNRAPLLSACLLAACLACTESPRTPPASPAPSPTMPTPPPPAPPPAPPASKPNGASAPAAASCSASRLSPVPKPTATPLPPAVASMRERIIKAAVACDYAGLQKLGDEKGKSVRFSYDPDQDMATTWRIQEEWKDSPQPVLARLVHVLNLPFYQEGNLYWWPTAFREGATDADFALLKGIYPDEMITDMRKEKSYIGMRVGISADGDWQAAIQGD</sequence>
<evidence type="ECO:0000256" key="2">
    <source>
        <dbReference type="SAM" id="SignalP"/>
    </source>
</evidence>
<proteinExistence type="predicted"/>
<protein>
    <submittedName>
        <fullName evidence="3">Uncharacterized protein</fullName>
    </submittedName>
</protein>
<keyword evidence="4" id="KW-1185">Reference proteome</keyword>
<evidence type="ECO:0000256" key="1">
    <source>
        <dbReference type="SAM" id="MobiDB-lite"/>
    </source>
</evidence>
<organism evidence="3 4">
    <name type="scientific">Corallococcus caeni</name>
    <dbReference type="NCBI Taxonomy" id="3082388"/>
    <lineage>
        <taxon>Bacteria</taxon>
        <taxon>Pseudomonadati</taxon>
        <taxon>Myxococcota</taxon>
        <taxon>Myxococcia</taxon>
        <taxon>Myxococcales</taxon>
        <taxon>Cystobacterineae</taxon>
        <taxon>Myxococcaceae</taxon>
        <taxon>Corallococcus</taxon>
    </lineage>
</organism>
<comment type="caution">
    <text evidence="3">The sequence shown here is derived from an EMBL/GenBank/DDBJ whole genome shotgun (WGS) entry which is preliminary data.</text>
</comment>
<feature type="signal peptide" evidence="2">
    <location>
        <begin position="1"/>
        <end position="19"/>
    </location>
</feature>
<dbReference type="EMBL" id="BTTX01000011">
    <property type="protein sequence ID" value="GMU11146.1"/>
    <property type="molecule type" value="Genomic_DNA"/>
</dbReference>
<evidence type="ECO:0000313" key="4">
    <source>
        <dbReference type="Proteomes" id="UP001342631"/>
    </source>
</evidence>